<gene>
    <name evidence="2" type="ORF">FDT66_06225</name>
</gene>
<dbReference type="InterPro" id="IPR046551">
    <property type="entry name" value="DUF6705"/>
</dbReference>
<dbReference type="OrthoDB" id="1261237at2"/>
<evidence type="ECO:0000313" key="2">
    <source>
        <dbReference type="EMBL" id="TMM30354.1"/>
    </source>
</evidence>
<comment type="caution">
    <text evidence="2">The sequence shown here is derived from an EMBL/GenBank/DDBJ whole genome shotgun (WGS) entry which is preliminary data.</text>
</comment>
<evidence type="ECO:0000313" key="3">
    <source>
        <dbReference type="Proteomes" id="UP000307140"/>
    </source>
</evidence>
<proteinExistence type="predicted"/>
<organism evidence="2 3">
    <name type="scientific">Polaribacter aestuariivivens</name>
    <dbReference type="NCBI Taxonomy" id="2304626"/>
    <lineage>
        <taxon>Bacteria</taxon>
        <taxon>Pseudomonadati</taxon>
        <taxon>Bacteroidota</taxon>
        <taxon>Flavobacteriia</taxon>
        <taxon>Flavobacteriales</taxon>
        <taxon>Flavobacteriaceae</taxon>
    </lineage>
</organism>
<reference evidence="2 3" key="1">
    <citation type="submission" date="2019-05" db="EMBL/GenBank/DDBJ databases">
        <title>Polaribacter aestuariivivens sp. nov., isolated from a tidal flat.</title>
        <authorList>
            <person name="Yoon J.-H."/>
        </authorList>
    </citation>
    <scope>NUCLEOTIDE SEQUENCE [LARGE SCALE GENOMIC DNA]</scope>
    <source>
        <strain evidence="2 3">DBTF-3</strain>
    </source>
</reference>
<keyword evidence="3" id="KW-1185">Reference proteome</keyword>
<dbReference type="EMBL" id="VANR01000003">
    <property type="protein sequence ID" value="TMM30354.1"/>
    <property type="molecule type" value="Genomic_DNA"/>
</dbReference>
<evidence type="ECO:0000259" key="1">
    <source>
        <dbReference type="Pfam" id="PF20448"/>
    </source>
</evidence>
<name>A0A5S3N756_9FLAO</name>
<dbReference type="Proteomes" id="UP000307140">
    <property type="component" value="Unassembled WGS sequence"/>
</dbReference>
<feature type="domain" description="DUF6705" evidence="1">
    <location>
        <begin position="1"/>
        <end position="184"/>
    </location>
</feature>
<protein>
    <recommendedName>
        <fullName evidence="1">DUF6705 domain-containing protein</fullName>
    </recommendedName>
</protein>
<accession>A0A5S3N756</accession>
<sequence length="184" mass="21150">MAAISCKAQNPIVGLDAPSNTPKGAYYKDLNNELDKFVGTWKFQSTDSEMLIIIQKKHKIKIRDIFRDYLVAEYSYKKNGTELVNTLANLNSNKEENIGGSYIIKPNERPKCITCTSNERRIEMYFNDPERDYLQSTIVLRFIPNSNPQKLSAVIYSNDSIILPYDDAPQEPRVPYGEYLLIKQ</sequence>
<dbReference type="Pfam" id="PF20448">
    <property type="entry name" value="DUF6705"/>
    <property type="match status" value="1"/>
</dbReference>
<dbReference type="AlphaFoldDB" id="A0A5S3N756"/>